<dbReference type="EMBL" id="WJQU01000004">
    <property type="protein sequence ID" value="KAJ6636420.1"/>
    <property type="molecule type" value="Genomic_DNA"/>
</dbReference>
<gene>
    <name evidence="1" type="ORF">Bhyg_15010</name>
</gene>
<evidence type="ECO:0008006" key="3">
    <source>
        <dbReference type="Google" id="ProtNLM"/>
    </source>
</evidence>
<dbReference type="OrthoDB" id="7782535at2759"/>
<sequence length="145" mass="16293">MQPTALRCWQCASDSSKSEFCGRNLDTKNLSNEQRQQSYVECKSPHNFSQYNGKGEEVVHKCEVYKQIKNNFEEVYIRGCTLEAKNAPTDQCLSDYSDTSYVRTVQCRTCDSSDGCNEMLDNASIGVKISKVVVVSLIVLTVLLV</sequence>
<protein>
    <recommendedName>
        <fullName evidence="3">Protein sleepless</fullName>
    </recommendedName>
</protein>
<name>A0A9Q0MSQ4_9DIPT</name>
<evidence type="ECO:0000313" key="1">
    <source>
        <dbReference type="EMBL" id="KAJ6636420.1"/>
    </source>
</evidence>
<comment type="caution">
    <text evidence="1">The sequence shown here is derived from an EMBL/GenBank/DDBJ whole genome shotgun (WGS) entry which is preliminary data.</text>
</comment>
<reference evidence="1" key="1">
    <citation type="submission" date="2022-07" db="EMBL/GenBank/DDBJ databases">
        <authorList>
            <person name="Trinca V."/>
            <person name="Uliana J.V.C."/>
            <person name="Torres T.T."/>
            <person name="Ward R.J."/>
            <person name="Monesi N."/>
        </authorList>
    </citation>
    <scope>NUCLEOTIDE SEQUENCE</scope>
    <source>
        <strain evidence="1">HSMRA1968</strain>
        <tissue evidence="1">Whole embryos</tissue>
    </source>
</reference>
<keyword evidence="2" id="KW-1185">Reference proteome</keyword>
<organism evidence="1 2">
    <name type="scientific">Pseudolycoriella hygida</name>
    <dbReference type="NCBI Taxonomy" id="35572"/>
    <lineage>
        <taxon>Eukaryota</taxon>
        <taxon>Metazoa</taxon>
        <taxon>Ecdysozoa</taxon>
        <taxon>Arthropoda</taxon>
        <taxon>Hexapoda</taxon>
        <taxon>Insecta</taxon>
        <taxon>Pterygota</taxon>
        <taxon>Neoptera</taxon>
        <taxon>Endopterygota</taxon>
        <taxon>Diptera</taxon>
        <taxon>Nematocera</taxon>
        <taxon>Sciaroidea</taxon>
        <taxon>Sciaridae</taxon>
        <taxon>Pseudolycoriella</taxon>
    </lineage>
</organism>
<evidence type="ECO:0000313" key="2">
    <source>
        <dbReference type="Proteomes" id="UP001151699"/>
    </source>
</evidence>
<dbReference type="AlphaFoldDB" id="A0A9Q0MSQ4"/>
<proteinExistence type="predicted"/>
<accession>A0A9Q0MSQ4</accession>
<dbReference type="Proteomes" id="UP001151699">
    <property type="component" value="Chromosome C"/>
</dbReference>